<dbReference type="EMBL" id="PXYI01000004">
    <property type="protein sequence ID" value="PSJ39558.1"/>
    <property type="molecule type" value="Genomic_DNA"/>
</dbReference>
<sequence length="120" mass="13165">MSPTAATPARHRPLFGTILRGWFAFVFPFDAATSRSPSPRSRSSRFRAVHPFLAELDAFVSTGALFAALLRNVTVFRWVSGEVIPAPRPFGIAAPDAELVAQARPRLPVLMARMPKVRHG</sequence>
<proteinExistence type="predicted"/>
<dbReference type="AlphaFoldDB" id="A0A2P7QNN1"/>
<accession>A0A2P7QNN1</accession>
<gene>
    <name evidence="1" type="ORF">C7I55_13205</name>
</gene>
<evidence type="ECO:0000313" key="2">
    <source>
        <dbReference type="Proteomes" id="UP000241167"/>
    </source>
</evidence>
<comment type="caution">
    <text evidence="1">The sequence shown here is derived from an EMBL/GenBank/DDBJ whole genome shotgun (WGS) entry which is preliminary data.</text>
</comment>
<dbReference type="RefSeq" id="WP_106513456.1">
    <property type="nucleotide sequence ID" value="NZ_PXYI01000004.1"/>
</dbReference>
<protein>
    <submittedName>
        <fullName evidence="1">Uncharacterized protein</fullName>
    </submittedName>
</protein>
<name>A0A2P7QNN1_9SPHN</name>
<evidence type="ECO:0000313" key="1">
    <source>
        <dbReference type="EMBL" id="PSJ39558.1"/>
    </source>
</evidence>
<organism evidence="1 2">
    <name type="scientific">Allosphingosinicella deserti</name>
    <dbReference type="NCBI Taxonomy" id="2116704"/>
    <lineage>
        <taxon>Bacteria</taxon>
        <taxon>Pseudomonadati</taxon>
        <taxon>Pseudomonadota</taxon>
        <taxon>Alphaproteobacteria</taxon>
        <taxon>Sphingomonadales</taxon>
        <taxon>Sphingomonadaceae</taxon>
        <taxon>Allosphingosinicella</taxon>
    </lineage>
</organism>
<reference evidence="1 2" key="1">
    <citation type="submission" date="2018-03" db="EMBL/GenBank/DDBJ databases">
        <title>The draft genome of Sphingosinicella sp. GL-C-18.</title>
        <authorList>
            <person name="Liu L."/>
            <person name="Li L."/>
            <person name="Liang L."/>
            <person name="Zhang X."/>
            <person name="Wang T."/>
        </authorList>
    </citation>
    <scope>NUCLEOTIDE SEQUENCE [LARGE SCALE GENOMIC DNA]</scope>
    <source>
        <strain evidence="1 2">GL-C-18</strain>
    </source>
</reference>
<dbReference type="Proteomes" id="UP000241167">
    <property type="component" value="Unassembled WGS sequence"/>
</dbReference>
<keyword evidence="2" id="KW-1185">Reference proteome</keyword>